<evidence type="ECO:0000256" key="1">
    <source>
        <dbReference type="ARBA" id="ARBA00004370"/>
    </source>
</evidence>
<comment type="similarity">
    <text evidence="3 14">Belongs to the cytochrome P450 family.</text>
</comment>
<dbReference type="AlphaFoldDB" id="A0A0D6R745"/>
<dbReference type="GO" id="GO:0042617">
    <property type="term" value="P:paclitaxel biosynthetic process"/>
    <property type="evidence" value="ECO:0007669"/>
    <property type="project" value="UniProtKB-UniPathway"/>
</dbReference>
<evidence type="ECO:0000256" key="10">
    <source>
        <dbReference type="ARBA" id="ARBA00023033"/>
    </source>
</evidence>
<dbReference type="SUPFAM" id="SSF48264">
    <property type="entry name" value="Cytochrome P450"/>
    <property type="match status" value="1"/>
</dbReference>
<keyword evidence="6 13" id="KW-0479">Metal-binding</keyword>
<protein>
    <recommendedName>
        <fullName evidence="16">Cytochrome P450</fullName>
    </recommendedName>
</protein>
<keyword evidence="4 13" id="KW-0349">Heme</keyword>
<keyword evidence="11" id="KW-0876">Taxol biosynthesis</keyword>
<dbReference type="Pfam" id="PF00067">
    <property type="entry name" value="p450"/>
    <property type="match status" value="1"/>
</dbReference>
<keyword evidence="12" id="KW-0472">Membrane</keyword>
<evidence type="ECO:0000256" key="6">
    <source>
        <dbReference type="ARBA" id="ARBA00022723"/>
    </source>
</evidence>
<name>A0A0D6R745_ARACU</name>
<evidence type="ECO:0000256" key="5">
    <source>
        <dbReference type="ARBA" id="ARBA00022692"/>
    </source>
</evidence>
<keyword evidence="9 13" id="KW-0408">Iron</keyword>
<evidence type="ECO:0000256" key="14">
    <source>
        <dbReference type="RuleBase" id="RU000461"/>
    </source>
</evidence>
<dbReference type="PANTHER" id="PTHR24282">
    <property type="entry name" value="CYTOCHROME P450 FAMILY MEMBER"/>
    <property type="match status" value="1"/>
</dbReference>
<dbReference type="InterPro" id="IPR002401">
    <property type="entry name" value="Cyt_P450_E_grp-I"/>
</dbReference>
<comment type="subcellular location">
    <subcellularLocation>
        <location evidence="1">Membrane</location>
    </subcellularLocation>
</comment>
<accession>A0A0D6R745</accession>
<organism evidence="15">
    <name type="scientific">Araucaria cunninghamii</name>
    <name type="common">Hoop pine</name>
    <name type="synonym">Moreton Bay pine</name>
    <dbReference type="NCBI Taxonomy" id="56994"/>
    <lineage>
        <taxon>Eukaryota</taxon>
        <taxon>Viridiplantae</taxon>
        <taxon>Streptophyta</taxon>
        <taxon>Embryophyta</taxon>
        <taxon>Tracheophyta</taxon>
        <taxon>Spermatophyta</taxon>
        <taxon>Pinopsida</taxon>
        <taxon>Pinidae</taxon>
        <taxon>Conifers II</taxon>
        <taxon>Araucariales</taxon>
        <taxon>Araucariaceae</taxon>
        <taxon>Araucaria</taxon>
    </lineage>
</organism>
<dbReference type="EMBL" id="GCKF01028134">
    <property type="protein sequence ID" value="JAG98118.1"/>
    <property type="molecule type" value="Transcribed_RNA"/>
</dbReference>
<dbReference type="InterPro" id="IPR050665">
    <property type="entry name" value="Cytochrome_P450_Monooxygen"/>
</dbReference>
<dbReference type="InterPro" id="IPR001128">
    <property type="entry name" value="Cyt_P450"/>
</dbReference>
<dbReference type="UniPathway" id="UPA00842"/>
<dbReference type="PRINTS" id="PR00385">
    <property type="entry name" value="P450"/>
</dbReference>
<dbReference type="GO" id="GO:0016705">
    <property type="term" value="F:oxidoreductase activity, acting on paired donors, with incorporation or reduction of molecular oxygen"/>
    <property type="evidence" value="ECO:0007669"/>
    <property type="project" value="InterPro"/>
</dbReference>
<evidence type="ECO:0000256" key="13">
    <source>
        <dbReference type="PIRSR" id="PIRSR602401-1"/>
    </source>
</evidence>
<dbReference type="InterPro" id="IPR036396">
    <property type="entry name" value="Cyt_P450_sf"/>
</dbReference>
<evidence type="ECO:0000256" key="8">
    <source>
        <dbReference type="ARBA" id="ARBA00023002"/>
    </source>
</evidence>
<evidence type="ECO:0000256" key="3">
    <source>
        <dbReference type="ARBA" id="ARBA00010617"/>
    </source>
</evidence>
<keyword evidence="5" id="KW-0812">Transmembrane</keyword>
<dbReference type="InterPro" id="IPR017972">
    <property type="entry name" value="Cyt_P450_CS"/>
</dbReference>
<dbReference type="GO" id="GO:0016020">
    <property type="term" value="C:membrane"/>
    <property type="evidence" value="ECO:0007669"/>
    <property type="project" value="UniProtKB-SubCell"/>
</dbReference>
<feature type="binding site" description="axial binding residue" evidence="13">
    <location>
        <position position="467"/>
    </location>
    <ligand>
        <name>heme</name>
        <dbReference type="ChEBI" id="CHEBI:30413"/>
    </ligand>
    <ligandPart>
        <name>Fe</name>
        <dbReference type="ChEBI" id="CHEBI:18248"/>
    </ligandPart>
</feature>
<proteinExistence type="inferred from homology"/>
<evidence type="ECO:0008006" key="16">
    <source>
        <dbReference type="Google" id="ProtNLM"/>
    </source>
</evidence>
<dbReference type="PRINTS" id="PR00463">
    <property type="entry name" value="EP450I"/>
</dbReference>
<evidence type="ECO:0000256" key="4">
    <source>
        <dbReference type="ARBA" id="ARBA00022617"/>
    </source>
</evidence>
<dbReference type="Gene3D" id="1.10.630.10">
    <property type="entry name" value="Cytochrome P450"/>
    <property type="match status" value="1"/>
</dbReference>
<reference evidence="15" key="1">
    <citation type="submission" date="2015-03" db="EMBL/GenBank/DDBJ databases">
        <title>A transcriptome of Araucaria cunninghamii, an australian fine timber species.</title>
        <authorList>
            <person name="Jing Yi C.J.Y."/>
            <person name="Yin San L.Y.S."/>
            <person name="Abdul Karim S.S."/>
            <person name="Wan Azmi N.N."/>
            <person name="Hercus R.R."/>
            <person name="Croft L.L."/>
        </authorList>
    </citation>
    <scope>NUCLEOTIDE SEQUENCE</scope>
    <source>
        <strain evidence="15">MI0301</strain>
        <tissue evidence="15">Leaf</tissue>
    </source>
</reference>
<evidence type="ECO:0000256" key="11">
    <source>
        <dbReference type="ARBA" id="ARBA00023059"/>
    </source>
</evidence>
<evidence type="ECO:0000256" key="2">
    <source>
        <dbReference type="ARBA" id="ARBA00005122"/>
    </source>
</evidence>
<evidence type="ECO:0000313" key="15">
    <source>
        <dbReference type="EMBL" id="JAG98118.1"/>
    </source>
</evidence>
<keyword evidence="7" id="KW-1133">Transmembrane helix</keyword>
<dbReference type="PANTHER" id="PTHR24282:SF15">
    <property type="entry name" value="CYTOCHROME P450, FAMILY 715, SUBFAMILY A, POLYPEPTIDE 1"/>
    <property type="match status" value="1"/>
</dbReference>
<keyword evidence="8 14" id="KW-0560">Oxidoreductase</keyword>
<dbReference type="GO" id="GO:0020037">
    <property type="term" value="F:heme binding"/>
    <property type="evidence" value="ECO:0007669"/>
    <property type="project" value="InterPro"/>
</dbReference>
<sequence length="520" mass="58770">MSSGFICYQIYWASSMDTAALLTLTLFLLIVYRVYCILSPKPTKQMMQCQGILGPYPKLLLGNLLDMKKITQNASKNHNFPVTHNLEPRFFPYFVQWKKAYGKSFVYWLGSEAVLYVQQPELLQEIASSGSLNWGRPAFLKNDRYPLFGNGLIMAEDQDWLHQRRIVGQALTAEKVKGLFATVMEASLPVVNKWSRRVMEGGQSGVEIEVDGDLENITTHVISKLLFGSSYEKGFVILAKLRALQQALFKSIRLVGVPGSRFISRVGNRKAWKLGKEVNVLIMEIINARLESNTTGLGDDLLGLLLKEVRHGKGLTMQDVVDECKTLLLAGQETTKLSLTWTLMLLALNPHWQQRVREEVKEITRGADPDVDMLSKMKIMTMVLNESMRLYPPVAYTVRQAKQDLHVGNLKIPKGMSVFINIVGMHEDPDTWARDDVYEFKPERFSNGESSKRNSGFMPFGFGGRVCIGEKMARMEQRAILSMIISKFTFSISPNYTHSPSFLLSIMPSNGMQLLFALVD</sequence>
<evidence type="ECO:0000256" key="9">
    <source>
        <dbReference type="ARBA" id="ARBA00023004"/>
    </source>
</evidence>
<dbReference type="PROSITE" id="PS00086">
    <property type="entry name" value="CYTOCHROME_P450"/>
    <property type="match status" value="1"/>
</dbReference>
<dbReference type="GO" id="GO:0004497">
    <property type="term" value="F:monooxygenase activity"/>
    <property type="evidence" value="ECO:0007669"/>
    <property type="project" value="UniProtKB-KW"/>
</dbReference>
<evidence type="ECO:0000256" key="12">
    <source>
        <dbReference type="ARBA" id="ARBA00023136"/>
    </source>
</evidence>
<comment type="pathway">
    <text evidence="2">Alkaloid biosynthesis; taxol biosynthesis.</text>
</comment>
<comment type="cofactor">
    <cofactor evidence="13">
        <name>heme</name>
        <dbReference type="ChEBI" id="CHEBI:30413"/>
    </cofactor>
</comment>
<evidence type="ECO:0000256" key="7">
    <source>
        <dbReference type="ARBA" id="ARBA00022989"/>
    </source>
</evidence>
<keyword evidence="10 14" id="KW-0503">Monooxygenase</keyword>
<dbReference type="GO" id="GO:0005506">
    <property type="term" value="F:iron ion binding"/>
    <property type="evidence" value="ECO:0007669"/>
    <property type="project" value="InterPro"/>
</dbReference>